<reference evidence="1" key="1">
    <citation type="submission" date="2019-07" db="EMBL/GenBank/DDBJ databases">
        <title>Annotation for the trematode Paragonimus miyazaki's.</title>
        <authorList>
            <person name="Choi Y.-J."/>
        </authorList>
    </citation>
    <scope>NUCLEOTIDE SEQUENCE</scope>
    <source>
        <strain evidence="1">Japan</strain>
    </source>
</reference>
<comment type="caution">
    <text evidence="1">The sequence shown here is derived from an EMBL/GenBank/DDBJ whole genome shotgun (WGS) entry which is preliminary data.</text>
</comment>
<organism evidence="1 2">
    <name type="scientific">Paragonimus skrjabini miyazakii</name>
    <dbReference type="NCBI Taxonomy" id="59628"/>
    <lineage>
        <taxon>Eukaryota</taxon>
        <taxon>Metazoa</taxon>
        <taxon>Spiralia</taxon>
        <taxon>Lophotrochozoa</taxon>
        <taxon>Platyhelminthes</taxon>
        <taxon>Trematoda</taxon>
        <taxon>Digenea</taxon>
        <taxon>Plagiorchiida</taxon>
        <taxon>Troglotremata</taxon>
        <taxon>Troglotrematidae</taxon>
        <taxon>Paragonimus</taxon>
    </lineage>
</organism>
<accession>A0A8S9YM64</accession>
<gene>
    <name evidence="1" type="ORF">EG68_09158</name>
</gene>
<dbReference type="Gene3D" id="3.30.2170.10">
    <property type="entry name" value="archaeoglobus fulgidus dsm 4304 superfamily"/>
    <property type="match status" value="1"/>
</dbReference>
<sequence length="31" mass="3587">MSKFRTPEPIRLADQLSRQEVRRVDSLSVTA</sequence>
<proteinExistence type="predicted"/>
<keyword evidence="2" id="KW-1185">Reference proteome</keyword>
<evidence type="ECO:0000313" key="1">
    <source>
        <dbReference type="EMBL" id="KAF7255975.1"/>
    </source>
</evidence>
<dbReference type="EMBL" id="JTDE01003515">
    <property type="protein sequence ID" value="KAF7255975.1"/>
    <property type="molecule type" value="Genomic_DNA"/>
</dbReference>
<dbReference type="Proteomes" id="UP000822476">
    <property type="component" value="Unassembled WGS sequence"/>
</dbReference>
<name>A0A8S9YM64_9TREM</name>
<protein>
    <submittedName>
        <fullName evidence="1">Uncharacterized protein</fullName>
    </submittedName>
</protein>
<dbReference type="OrthoDB" id="20018at2759"/>
<evidence type="ECO:0000313" key="2">
    <source>
        <dbReference type="Proteomes" id="UP000822476"/>
    </source>
</evidence>
<dbReference type="AlphaFoldDB" id="A0A8S9YM64"/>